<dbReference type="InterPro" id="IPR022755">
    <property type="entry name" value="Znf_C2H2_jaz"/>
</dbReference>
<dbReference type="InterPro" id="IPR036236">
    <property type="entry name" value="Znf_C2H2_sf"/>
</dbReference>
<gene>
    <name evidence="7" type="ORF">H1R20_g9</name>
</gene>
<organism evidence="7 8">
    <name type="scientific">Candolleomyces eurysporus</name>
    <dbReference type="NCBI Taxonomy" id="2828524"/>
    <lineage>
        <taxon>Eukaryota</taxon>
        <taxon>Fungi</taxon>
        <taxon>Dikarya</taxon>
        <taxon>Basidiomycota</taxon>
        <taxon>Agaricomycotina</taxon>
        <taxon>Agaricomycetes</taxon>
        <taxon>Agaricomycetidae</taxon>
        <taxon>Agaricales</taxon>
        <taxon>Agaricineae</taxon>
        <taxon>Psathyrellaceae</taxon>
        <taxon>Candolleomyces</taxon>
    </lineage>
</organism>
<proteinExistence type="predicted"/>
<keyword evidence="3" id="KW-0862">Zinc</keyword>
<keyword evidence="1" id="KW-0479">Metal-binding</keyword>
<feature type="domain" description="C2H2-type" evidence="6">
    <location>
        <begin position="79"/>
        <end position="103"/>
    </location>
</feature>
<dbReference type="InterPro" id="IPR013087">
    <property type="entry name" value="Znf_C2H2_type"/>
</dbReference>
<dbReference type="SMART" id="SM00355">
    <property type="entry name" value="ZnF_C2H2"/>
    <property type="match status" value="2"/>
</dbReference>
<dbReference type="SUPFAM" id="SSF57667">
    <property type="entry name" value="beta-beta-alpha zinc fingers"/>
    <property type="match status" value="2"/>
</dbReference>
<dbReference type="Pfam" id="PF12874">
    <property type="entry name" value="zf-met"/>
    <property type="match status" value="1"/>
</dbReference>
<dbReference type="PROSITE" id="PS00028">
    <property type="entry name" value="ZINC_FINGER_C2H2_1"/>
    <property type="match status" value="2"/>
</dbReference>
<dbReference type="AlphaFoldDB" id="A0A9W8JUF1"/>
<comment type="caution">
    <text evidence="7">The sequence shown here is derived from an EMBL/GenBank/DDBJ whole genome shotgun (WGS) entry which is preliminary data.</text>
</comment>
<evidence type="ECO:0000313" key="8">
    <source>
        <dbReference type="Proteomes" id="UP001140091"/>
    </source>
</evidence>
<evidence type="ECO:0000259" key="6">
    <source>
        <dbReference type="PROSITE" id="PS50157"/>
    </source>
</evidence>
<evidence type="ECO:0000313" key="7">
    <source>
        <dbReference type="EMBL" id="KAJ2937083.1"/>
    </source>
</evidence>
<dbReference type="Proteomes" id="UP001140091">
    <property type="component" value="Unassembled WGS sequence"/>
</dbReference>
<evidence type="ECO:0000256" key="5">
    <source>
        <dbReference type="SAM" id="MobiDB-lite"/>
    </source>
</evidence>
<dbReference type="Pfam" id="PF12171">
    <property type="entry name" value="zf-C2H2_jaz"/>
    <property type="match status" value="1"/>
</dbReference>
<evidence type="ECO:0000256" key="3">
    <source>
        <dbReference type="ARBA" id="ARBA00022833"/>
    </source>
</evidence>
<keyword evidence="8" id="KW-1185">Reference proteome</keyword>
<feature type="non-terminal residue" evidence="7">
    <location>
        <position position="204"/>
    </location>
</feature>
<dbReference type="Gene3D" id="3.30.160.60">
    <property type="entry name" value="Classic Zinc Finger"/>
    <property type="match status" value="1"/>
</dbReference>
<evidence type="ECO:0000256" key="4">
    <source>
        <dbReference type="PROSITE-ProRule" id="PRU00042"/>
    </source>
</evidence>
<feature type="region of interest" description="Disordered" evidence="5">
    <location>
        <begin position="43"/>
        <end position="63"/>
    </location>
</feature>
<sequence>MADDHASANGAVPRPVVESRSQQCNICNKKFKSAKACEQHLQSGSHGHRVTNTHGGPTPVVEVDRQPINTKAPPVKPRFRCRFCDKNFESASAFALHYRSGVHRPVVAATSSWPRFFEADGVGEEEEGEEEGEFLAAPDSNVEDDNYEHFVADEALGEEFEGGYGEFSYQLASADVAPEIVPGPPLSRKELQDLVAAMGGLDVR</sequence>
<dbReference type="PROSITE" id="PS50157">
    <property type="entry name" value="ZINC_FINGER_C2H2_2"/>
    <property type="match status" value="1"/>
</dbReference>
<protein>
    <recommendedName>
        <fullName evidence="6">C2H2-type domain-containing protein</fullName>
    </recommendedName>
</protein>
<accession>A0A9W8JUF1</accession>
<keyword evidence="2 4" id="KW-0863">Zinc-finger</keyword>
<dbReference type="EMBL" id="JANBPK010000001">
    <property type="protein sequence ID" value="KAJ2937083.1"/>
    <property type="molecule type" value="Genomic_DNA"/>
</dbReference>
<evidence type="ECO:0000256" key="2">
    <source>
        <dbReference type="ARBA" id="ARBA00022771"/>
    </source>
</evidence>
<dbReference type="GO" id="GO:0008270">
    <property type="term" value="F:zinc ion binding"/>
    <property type="evidence" value="ECO:0007669"/>
    <property type="project" value="UniProtKB-KW"/>
</dbReference>
<reference evidence="7" key="1">
    <citation type="submission" date="2022-06" db="EMBL/GenBank/DDBJ databases">
        <title>Genome Sequence of Candolleomyces eurysporus.</title>
        <authorList>
            <person name="Buettner E."/>
        </authorList>
    </citation>
    <scope>NUCLEOTIDE SEQUENCE</scope>
    <source>
        <strain evidence="7">VTCC 930004</strain>
    </source>
</reference>
<evidence type="ECO:0000256" key="1">
    <source>
        <dbReference type="ARBA" id="ARBA00022723"/>
    </source>
</evidence>
<name>A0A9W8JUF1_9AGAR</name>
<dbReference type="OrthoDB" id="6077919at2759"/>